<accession>A0A2R4A3I4</accession>
<name>A0A2R4A3I4_9STRA</name>
<protein>
    <submittedName>
        <fullName evidence="1">Ribosomal protein S11</fullName>
    </submittedName>
</protein>
<geneLocation type="mitochondrion" evidence="1"/>
<dbReference type="GO" id="GO:0005840">
    <property type="term" value="C:ribosome"/>
    <property type="evidence" value="ECO:0007669"/>
    <property type="project" value="UniProtKB-KW"/>
</dbReference>
<sequence length="164" mass="19216">MLNLISKNEKNVILKLFNIFKKNGTFSYFKNLNKQISIHLFQSSSILLTGLVIKLVFNQNSNVFICIKDYLKNSIFFCSIKSKIKTKLLKLKHEEIYKILYEATTQNKKHLKQNNVTLQVVNNNDSNFASYFVEQLLNPSNLTKIQFFKNYSFNGCRKKKWLSG</sequence>
<dbReference type="EMBL" id="MF997423">
    <property type="protein sequence ID" value="AVR57626.1"/>
    <property type="molecule type" value="Genomic_DNA"/>
</dbReference>
<evidence type="ECO:0000313" key="1">
    <source>
        <dbReference type="EMBL" id="AVR57626.1"/>
    </source>
</evidence>
<dbReference type="AlphaFoldDB" id="A0A2R4A3I4"/>
<organism evidence="1">
    <name type="scientific">Surirella sp</name>
    <dbReference type="NCBI Taxonomy" id="1526603"/>
    <lineage>
        <taxon>Eukaryota</taxon>
        <taxon>Sar</taxon>
        <taxon>Stramenopiles</taxon>
        <taxon>Ochrophyta</taxon>
        <taxon>Bacillariophyta</taxon>
        <taxon>Bacillariophyceae</taxon>
        <taxon>Bacillariophycidae</taxon>
        <taxon>Surirellales</taxon>
        <taxon>Surirellaceae</taxon>
        <taxon>Surirella</taxon>
    </lineage>
</organism>
<keyword evidence="1" id="KW-0689">Ribosomal protein</keyword>
<reference evidence="1" key="1">
    <citation type="submission" date="2017-09" db="EMBL/GenBank/DDBJ databases">
        <title>Comparative analysis of the mitochondrial genomes of 6 newly sequenced diatoms reveals group II introns in the barcoding region of cox1.</title>
        <authorList>
            <person name="Keepers K.G."/>
            <person name="Pogoda C.S."/>
            <person name="Kane N.C."/>
            <person name="Hamsher S.E."/>
            <person name="Stepanek J.G."/>
            <person name="Kociolek J.P."/>
        </authorList>
    </citation>
    <scope>NUCLEOTIDE SEQUENCE</scope>
</reference>
<keyword evidence="1" id="KW-0496">Mitochondrion</keyword>
<gene>
    <name evidence="1" type="primary">rps11</name>
</gene>
<proteinExistence type="predicted"/>
<keyword evidence="1" id="KW-0687">Ribonucleoprotein</keyword>